<organism evidence="3 4">
    <name type="scientific">Cryptosporangium japonicum</name>
    <dbReference type="NCBI Taxonomy" id="80872"/>
    <lineage>
        <taxon>Bacteria</taxon>
        <taxon>Bacillati</taxon>
        <taxon>Actinomycetota</taxon>
        <taxon>Actinomycetes</taxon>
        <taxon>Cryptosporangiales</taxon>
        <taxon>Cryptosporangiaceae</taxon>
        <taxon>Cryptosporangium</taxon>
    </lineage>
</organism>
<sequence length="2061" mass="223827">MGGPRDYEVDFFLSYSSGDVAWANWVAKHLEAAGNRVLYQRRDFPDATSWPGNVDDALRRSRHMIALLSSAYFASAYCSLEWHAALSANLGATDRKLILLRVEDCPVDGVLGPIVRTDLFHVNEESRALRLLRDAVHGAITGRNPISPQTSTVPFPGGRAVQPSGRYRALILSIDEYQDTGLSSLGELRTASSELAAALEQAGYQLSDQDDALLTPSTIRRRILTFLAEAERGQTLVIVLAGHGGRAHGRNYLVPADAWTGDPDPSTQWVPAEWSDGIPDCRADRVLVIADLRLADPPGEPTGRPADRPGIAYFTHTGPKAATLLGAFRDSLVRRARPSTAAALEKTLRNRLPDPAALHVSVPGDPDQFVLLPQARSQLAPDELSAAWRALADEHPVWKFVESEPGYEDLHAATNELVEALARDRRRSGRRLGDDPWTDPLLASRMTGLVSFLVRATHSRGGREVRLSAAEAALFVVMPFVYETFWARTVADAASPDRIRLETRAPVGGSDGFPGFLKQHDRLVRRAERLRRQHEPEIADAIGWWLLHRWAAREPRTYREGRLTDLLDDLGGDPLAREVFSEQRLLSVIRRFHLPPGRAIGATAAGDAECTISATTATEQRLRDEMVGLLLAVAQRMANDVATLSGDIVVHLGARSPGREADVVDLDALAQTIREARWGGSGTAGRRLIAVCQHQAVHSALELQTQAVGAALAHAHTFSDRYPLLGRLPTHANADGLSARVVDERALYVPPGIRFRLAEDEVQELLMGEQLYESRALAIRELYQNALDACRHRRARREFLKSDDPWKGAITFTEGHDRGRPFIQCEDNGVGMGQTELAEVFAEAGRRSTDLPEVIDEMARWAVADPPVEFRPISRFGIGVLSYFMLADEITVSTRRFNPDGSFGEPLVITITGPGQLFRFEKGAPSQQAGTTVRLYLAERPGEAPISCVDVLQGILWIAEFTTSASDASSQLRWTPGELAPSAPVGATGTITGRMDRSTMTIADGGGTVWWCDGTGALLADGLWIGADRPGAVVNLTGDLVPELSVDRNKIRELTDPDAVEELLVGAVPALLAARAFRVRPEWLVELAEEFPRAADVVCEALIRADRTWSAAGDRSVPVAHVGLVPLDVEIVRAVGRPLPKTTEIYARVPDFIVYERLATWRRATEDRLDPADPSHVVAAPGDELILGDGKRLAAWIYREDWATALSLGRPGRAKILEWSSSRQRATVDLVRRLEARGATPRRFPPGADEPTADDLRLFRSYHDDDSPITSDEVSIGEVFVVAEQLGRDPRHVIDRVTHLGIEVTPRTGTRREAPAPGDITLCSLNLDGQASWWWGETVSWTHVVRAAVRTGRSVDEVTARFAALGYQVVGRHDQYRLDLRSVNGQLLGTEGWKLRERPLSIEFVADTALELGLPLAQVVRQFQEMGYAVASSLRVSATDRSPGTSAGSRGERHAGTPISRGRVFSMAHDLDRAPSEVAASLRAGGLTVADVRCVGERTLAALTSEDYAVVGWRSVASASRVVGAAYQQGTTPTALADRWAAAGVAVPALDGLPTSAESAILVSETLSGVSGWIDGPDQVGVAHALAAAIRLGRDEGDIARTLRGFGIAVADPAGLDSAAVGTADLLLISRVGDLAAPWVDDQPVGLAHVHRVAAASGRSPGEVVRRLREFGFSAATPEYDELASGDDRVIGELLNLPARTREESRPSSRASLLAAGYRTGRGSAAVLAWAGHHGLPIDHLHDAPRENVELVDLMWLSWAIDREGPWLPDGPITRGRVLSVAGAINRSATDVAHRYRELGFAVPDEYDSQLSPDAVDLALLSRTLGGSWEPLTVTTIPLAHVLRAACVFSCDVAEIVERYTRLGFTVPATREMTEAERAMATVAFFGADTADPRTTEVSLPQVLGVAEFLREPPRVVAETFAAVGLRLAVIPSDTPAVTPRDAFVLSGELNGHGPWLPPGPVPSSHVIAAAAHLRLAPRGVRDRLIQLGCPVSDRRGNRDDDVVDGNDAVLIETLTNNDGIYQDRPITRAEILYMSYRLRETPADIVRHYRALGFGVPTYD</sequence>
<dbReference type="InterPro" id="IPR000157">
    <property type="entry name" value="TIR_dom"/>
</dbReference>
<dbReference type="InterPro" id="IPR036890">
    <property type="entry name" value="HATPase_C_sf"/>
</dbReference>
<evidence type="ECO:0000313" key="4">
    <source>
        <dbReference type="Proteomes" id="UP001500967"/>
    </source>
</evidence>
<dbReference type="PROSITE" id="PS50104">
    <property type="entry name" value="TIR"/>
    <property type="match status" value="1"/>
</dbReference>
<dbReference type="Pfam" id="PF13676">
    <property type="entry name" value="TIR_2"/>
    <property type="match status" value="1"/>
</dbReference>
<dbReference type="Proteomes" id="UP001500967">
    <property type="component" value="Unassembled WGS sequence"/>
</dbReference>
<comment type="caution">
    <text evidence="3">The sequence shown here is derived from an EMBL/GenBank/DDBJ whole genome shotgun (WGS) entry which is preliminary data.</text>
</comment>
<proteinExistence type="predicted"/>
<dbReference type="SUPFAM" id="SSF55874">
    <property type="entry name" value="ATPase domain of HSP90 chaperone/DNA topoisomerase II/histidine kinase"/>
    <property type="match status" value="1"/>
</dbReference>
<dbReference type="Pfam" id="PF24401">
    <property type="entry name" value="iHD-CE"/>
    <property type="match status" value="1"/>
</dbReference>
<feature type="region of interest" description="Disordered" evidence="1">
    <location>
        <begin position="1439"/>
        <end position="1459"/>
    </location>
</feature>
<dbReference type="InterPro" id="IPR056507">
    <property type="entry name" value="wHTH-HSP90_Na-assoc"/>
</dbReference>
<evidence type="ECO:0000313" key="3">
    <source>
        <dbReference type="EMBL" id="GAA0224565.1"/>
    </source>
</evidence>
<accession>A0ABN0TLA4</accession>
<dbReference type="InterPro" id="IPR056506">
    <property type="entry name" value="iHD-CE"/>
</dbReference>
<evidence type="ECO:0000256" key="1">
    <source>
        <dbReference type="SAM" id="MobiDB-lite"/>
    </source>
</evidence>
<dbReference type="Pfam" id="PF24410">
    <property type="entry name" value="wHTH-HSP90_Na-assoc"/>
    <property type="match status" value="7"/>
</dbReference>
<dbReference type="SMART" id="SM00255">
    <property type="entry name" value="TIR"/>
    <property type="match status" value="1"/>
</dbReference>
<dbReference type="Gene3D" id="3.30.565.10">
    <property type="entry name" value="Histidine kinase-like ATPase, C-terminal domain"/>
    <property type="match status" value="1"/>
</dbReference>
<name>A0ABN0TLA4_9ACTN</name>
<dbReference type="Gene3D" id="3.40.50.1460">
    <property type="match status" value="1"/>
</dbReference>
<dbReference type="Gene3D" id="3.40.50.10140">
    <property type="entry name" value="Toll/interleukin-1 receptor homology (TIR) domain"/>
    <property type="match status" value="1"/>
</dbReference>
<dbReference type="InterPro" id="IPR020575">
    <property type="entry name" value="Hsp90_N"/>
</dbReference>
<dbReference type="SUPFAM" id="SSF52200">
    <property type="entry name" value="Toll/Interleukin receptor TIR domain"/>
    <property type="match status" value="1"/>
</dbReference>
<dbReference type="EMBL" id="BAAAGX010000004">
    <property type="protein sequence ID" value="GAA0224565.1"/>
    <property type="molecule type" value="Genomic_DNA"/>
</dbReference>
<reference evidence="3 4" key="1">
    <citation type="journal article" date="2019" name="Int. J. Syst. Evol. Microbiol.">
        <title>The Global Catalogue of Microorganisms (GCM) 10K type strain sequencing project: providing services to taxonomists for standard genome sequencing and annotation.</title>
        <authorList>
            <consortium name="The Broad Institute Genomics Platform"/>
            <consortium name="The Broad Institute Genome Sequencing Center for Infectious Disease"/>
            <person name="Wu L."/>
            <person name="Ma J."/>
        </authorList>
    </citation>
    <scope>NUCLEOTIDE SEQUENCE [LARGE SCALE GENOMIC DNA]</scope>
    <source>
        <strain evidence="3 4">JCM 10425</strain>
    </source>
</reference>
<feature type="compositionally biased region" description="Polar residues" evidence="1">
    <location>
        <begin position="1439"/>
        <end position="1448"/>
    </location>
</feature>
<dbReference type="PRINTS" id="PR00775">
    <property type="entry name" value="HEATSHOCK90"/>
</dbReference>
<dbReference type="InterPro" id="IPR035897">
    <property type="entry name" value="Toll_tir_struct_dom_sf"/>
</dbReference>
<evidence type="ECO:0000259" key="2">
    <source>
        <dbReference type="PROSITE" id="PS50104"/>
    </source>
</evidence>
<gene>
    <name evidence="3" type="ORF">GCM10009539_07140</name>
</gene>
<feature type="domain" description="TIR" evidence="2">
    <location>
        <begin position="7"/>
        <end position="140"/>
    </location>
</feature>
<keyword evidence="4" id="KW-1185">Reference proteome</keyword>
<protein>
    <recommendedName>
        <fullName evidence="2">TIR domain-containing protein</fullName>
    </recommendedName>
</protein>